<proteinExistence type="inferred from homology"/>
<dbReference type="FunFam" id="3.10.20.90:FF:000009">
    <property type="entry name" value="Ubiquitin-60S ribosomal protein"/>
    <property type="match status" value="1"/>
</dbReference>
<dbReference type="Gene3D" id="3.90.175.10">
    <property type="entry name" value="Diphtheria Toxin, domain 1"/>
    <property type="match status" value="1"/>
</dbReference>
<comment type="similarity">
    <text evidence="1">Belongs to the ubiquitin family.</text>
</comment>
<dbReference type="InterPro" id="IPR019956">
    <property type="entry name" value="Ubiquitin_dom"/>
</dbReference>
<keyword evidence="5" id="KW-1185">Reference proteome</keyword>
<dbReference type="Gene3D" id="3.10.20.90">
    <property type="entry name" value="Phosphatidylinositol 3-kinase Catalytic Subunit, Chain A, domain 1"/>
    <property type="match status" value="1"/>
</dbReference>
<gene>
    <name evidence="4" type="ORF">RFULGI_LOCUS8136</name>
</gene>
<name>A0A9N9DKR9_9GLOM</name>
<keyword evidence="2" id="KW-1017">Isopeptide bond</keyword>
<dbReference type="PROSITE" id="PS50053">
    <property type="entry name" value="UBIQUITIN_2"/>
    <property type="match status" value="1"/>
</dbReference>
<dbReference type="InterPro" id="IPR029071">
    <property type="entry name" value="Ubiquitin-like_domsf"/>
</dbReference>
<dbReference type="InterPro" id="IPR019954">
    <property type="entry name" value="Ubiquitin_CS"/>
</dbReference>
<dbReference type="Proteomes" id="UP000789396">
    <property type="component" value="Unassembled WGS sequence"/>
</dbReference>
<organism evidence="4 5">
    <name type="scientific">Racocetra fulgida</name>
    <dbReference type="NCBI Taxonomy" id="60492"/>
    <lineage>
        <taxon>Eukaryota</taxon>
        <taxon>Fungi</taxon>
        <taxon>Fungi incertae sedis</taxon>
        <taxon>Mucoromycota</taxon>
        <taxon>Glomeromycotina</taxon>
        <taxon>Glomeromycetes</taxon>
        <taxon>Diversisporales</taxon>
        <taxon>Gigasporaceae</taxon>
        <taxon>Racocetra</taxon>
    </lineage>
</organism>
<dbReference type="EMBL" id="CAJVPZ010012741">
    <property type="protein sequence ID" value="CAG8642624.1"/>
    <property type="molecule type" value="Genomic_DNA"/>
</dbReference>
<protein>
    <submittedName>
        <fullName evidence="4">16767_t:CDS:1</fullName>
    </submittedName>
</protein>
<dbReference type="SUPFAM" id="SSF54236">
    <property type="entry name" value="Ubiquitin-like"/>
    <property type="match status" value="1"/>
</dbReference>
<evidence type="ECO:0000313" key="5">
    <source>
        <dbReference type="Proteomes" id="UP000789396"/>
    </source>
</evidence>
<accession>A0A9N9DKR9</accession>
<evidence type="ECO:0000259" key="3">
    <source>
        <dbReference type="PROSITE" id="PS50053"/>
    </source>
</evidence>
<dbReference type="SMART" id="SM00213">
    <property type="entry name" value="UBQ"/>
    <property type="match status" value="1"/>
</dbReference>
<sequence length="333" mass="37580">MSNSRNIDLINAAFSAVMGTHKFISEKEFKARQTRGETNNALYEQVNLNSFHQINLVGSNLSNLDTNIVNNLSADFNRLCSFNQSNPHLGQVFVKTLTGKTVTLECGKNDTIDTIKLKIQDKEGIPPDQQKLIFAGKQLEDGRNLSDYNIQKESTLHLVLRLRGGGCIISYLSVNVLDPRYDCDFTNITDLGVTFMRGNILYKRPCGWKRIALKVTEKYDNGDDKWLGTDENSWPVSYHGTAKHNAKSIAEDGYDLSKGIRFAYGHGIYSTPDVHIAEQYATEFEFDGNTYVMIFQNRVNPASLKRIPVGNGEYWVSEKGEDVRPYGICIKRK</sequence>
<comment type="caution">
    <text evidence="4">The sequence shown here is derived from an EMBL/GenBank/DDBJ whole genome shotgun (WGS) entry which is preliminary data.</text>
</comment>
<dbReference type="PANTHER" id="PTHR36649:SF28">
    <property type="entry name" value="UBIQUITIN-LIKE DOMAIN-CONTAINING PROTEIN"/>
    <property type="match status" value="1"/>
</dbReference>
<dbReference type="PANTHER" id="PTHR36649">
    <property type="entry name" value="UBIQUITIN-LIKE DOMAIN-CONTAINING PROTEIN"/>
    <property type="match status" value="1"/>
</dbReference>
<dbReference type="PRINTS" id="PR00348">
    <property type="entry name" value="UBIQUITIN"/>
</dbReference>
<dbReference type="AlphaFoldDB" id="A0A9N9DKR9"/>
<dbReference type="OrthoDB" id="428577at2759"/>
<reference evidence="4" key="1">
    <citation type="submission" date="2021-06" db="EMBL/GenBank/DDBJ databases">
        <authorList>
            <person name="Kallberg Y."/>
            <person name="Tangrot J."/>
            <person name="Rosling A."/>
        </authorList>
    </citation>
    <scope>NUCLEOTIDE SEQUENCE</scope>
    <source>
        <strain evidence="4">IN212</strain>
    </source>
</reference>
<feature type="domain" description="Ubiquitin-like" evidence="3">
    <location>
        <begin position="90"/>
        <end position="165"/>
    </location>
</feature>
<dbReference type="CDD" id="cd01803">
    <property type="entry name" value="Ubl_ubiquitin"/>
    <property type="match status" value="1"/>
</dbReference>
<dbReference type="SUPFAM" id="SSF56399">
    <property type="entry name" value="ADP-ribosylation"/>
    <property type="match status" value="1"/>
</dbReference>
<dbReference type="Pfam" id="PF00240">
    <property type="entry name" value="ubiquitin"/>
    <property type="match status" value="1"/>
</dbReference>
<evidence type="ECO:0000256" key="2">
    <source>
        <dbReference type="ARBA" id="ARBA00022499"/>
    </source>
</evidence>
<evidence type="ECO:0000256" key="1">
    <source>
        <dbReference type="ARBA" id="ARBA00008430"/>
    </source>
</evidence>
<dbReference type="PROSITE" id="PS00299">
    <property type="entry name" value="UBIQUITIN_1"/>
    <property type="match status" value="1"/>
</dbReference>
<evidence type="ECO:0000313" key="4">
    <source>
        <dbReference type="EMBL" id="CAG8642624.1"/>
    </source>
</evidence>
<dbReference type="InterPro" id="IPR000626">
    <property type="entry name" value="Ubiquitin-like_dom"/>
</dbReference>